<evidence type="ECO:0000256" key="1">
    <source>
        <dbReference type="ARBA" id="ARBA00004651"/>
    </source>
</evidence>
<keyword evidence="3" id="KW-0808">Transferase</keyword>
<protein>
    <submittedName>
        <fullName evidence="10">DUF2029 domain-containing protein</fullName>
    </submittedName>
</protein>
<keyword evidence="11" id="KW-1185">Reference proteome</keyword>
<evidence type="ECO:0000256" key="3">
    <source>
        <dbReference type="ARBA" id="ARBA00022679"/>
    </source>
</evidence>
<dbReference type="RefSeq" id="WP_111495364.1">
    <property type="nucleotide sequence ID" value="NZ_CP031264.1"/>
</dbReference>
<evidence type="ECO:0000256" key="8">
    <source>
        <dbReference type="SAM" id="MobiDB-lite"/>
    </source>
</evidence>
<feature type="transmembrane region" description="Helical" evidence="9">
    <location>
        <begin position="30"/>
        <end position="50"/>
    </location>
</feature>
<evidence type="ECO:0000256" key="2">
    <source>
        <dbReference type="ARBA" id="ARBA00022475"/>
    </source>
</evidence>
<keyword evidence="4 9" id="KW-0812">Transmembrane</keyword>
<accession>A0A345SVJ4</accession>
<feature type="transmembrane region" description="Helical" evidence="9">
    <location>
        <begin position="277"/>
        <end position="296"/>
    </location>
</feature>
<comment type="similarity">
    <text evidence="7">Belongs to the glycosyltransferase 87 family.</text>
</comment>
<dbReference type="GO" id="GO:0005886">
    <property type="term" value="C:plasma membrane"/>
    <property type="evidence" value="ECO:0007669"/>
    <property type="project" value="UniProtKB-SubCell"/>
</dbReference>
<dbReference type="OrthoDB" id="9774600at2"/>
<dbReference type="EMBL" id="CP031264">
    <property type="protein sequence ID" value="AXI77749.1"/>
    <property type="molecule type" value="Genomic_DNA"/>
</dbReference>
<sequence length="443" mass="47569">MAVVEQERSAAGGGTTLVQALREAPRRPTLIAAAAAVVSLLAYAVVRHFVGTSMIDMLVYRAEGRAVLDGTDLYSIRVTEWDLPATYPPFAAMLFVPTAWIGTGLLRVLITGANVALLGVLAWLSCRLVGWPRRELRPMAVLLTVGFGVWLEPVFTTLRYGQVNLGLACLILWDLTRSDAHRAKGIGIGIAAGIKLTPGLFAVYLLLTGRVRAAFVAFGAFLGTVAIGWIALPDATHGFWTTYLFDSSRVGKTEIVDNQSVRGAVARLLHTTDPGNAGLLAGAGVAALGLAVAVWAGRSVAHLPRAEAWGSLCAAITALLISPISWTHHWVWCVPLIMLLSAEAAQERARPLPVRRRRWRPITAAVVLGFCCYGMWLVPHEGPRDLYLPGWQQVPAAVYPLLGVAVLAVAATRVRRRRAAVGPTSTTLPAQRPGNREQAPATR</sequence>
<feature type="transmembrane region" description="Helical" evidence="9">
    <location>
        <begin position="99"/>
        <end position="124"/>
    </location>
</feature>
<keyword evidence="5 9" id="KW-1133">Transmembrane helix</keyword>
<organism evidence="10 11">
    <name type="scientific">Peterkaempfera bronchialis</name>
    <dbReference type="NCBI Taxonomy" id="2126346"/>
    <lineage>
        <taxon>Bacteria</taxon>
        <taxon>Bacillati</taxon>
        <taxon>Actinomycetota</taxon>
        <taxon>Actinomycetes</taxon>
        <taxon>Kitasatosporales</taxon>
        <taxon>Streptomycetaceae</taxon>
        <taxon>Peterkaempfera</taxon>
    </lineage>
</organism>
<evidence type="ECO:0000313" key="10">
    <source>
        <dbReference type="EMBL" id="AXI77749.1"/>
    </source>
</evidence>
<feature type="transmembrane region" description="Helical" evidence="9">
    <location>
        <begin position="361"/>
        <end position="378"/>
    </location>
</feature>
<gene>
    <name evidence="10" type="ORF">C7M71_010195</name>
</gene>
<comment type="subcellular location">
    <subcellularLocation>
        <location evidence="1">Cell membrane</location>
        <topology evidence="1">Multi-pass membrane protein</topology>
    </subcellularLocation>
</comment>
<feature type="transmembrane region" description="Helical" evidence="9">
    <location>
        <begin position="213"/>
        <end position="232"/>
    </location>
</feature>
<feature type="transmembrane region" description="Helical" evidence="9">
    <location>
        <begin position="136"/>
        <end position="151"/>
    </location>
</feature>
<evidence type="ECO:0000313" key="11">
    <source>
        <dbReference type="Proteomes" id="UP000249340"/>
    </source>
</evidence>
<evidence type="ECO:0000256" key="7">
    <source>
        <dbReference type="ARBA" id="ARBA00024033"/>
    </source>
</evidence>
<dbReference type="Pfam" id="PF09594">
    <property type="entry name" value="GT87"/>
    <property type="match status" value="1"/>
</dbReference>
<dbReference type="InterPro" id="IPR018584">
    <property type="entry name" value="GT87"/>
</dbReference>
<proteinExistence type="inferred from homology"/>
<evidence type="ECO:0000256" key="5">
    <source>
        <dbReference type="ARBA" id="ARBA00022989"/>
    </source>
</evidence>
<evidence type="ECO:0000256" key="4">
    <source>
        <dbReference type="ARBA" id="ARBA00022692"/>
    </source>
</evidence>
<keyword evidence="6 9" id="KW-0472">Membrane</keyword>
<dbReference type="KEGG" id="stri:C7M71_010195"/>
<name>A0A345SVJ4_9ACTN</name>
<dbReference type="Proteomes" id="UP000249340">
    <property type="component" value="Chromosome"/>
</dbReference>
<feature type="transmembrane region" description="Helical" evidence="9">
    <location>
        <begin position="390"/>
        <end position="410"/>
    </location>
</feature>
<dbReference type="AlphaFoldDB" id="A0A345SVJ4"/>
<dbReference type="GO" id="GO:0016758">
    <property type="term" value="F:hexosyltransferase activity"/>
    <property type="evidence" value="ECO:0007669"/>
    <property type="project" value="InterPro"/>
</dbReference>
<reference evidence="11" key="1">
    <citation type="submission" date="2018-07" db="EMBL/GenBank/DDBJ databases">
        <title>Streptacidiphilus bronchialis DSM 106435 chromosome.</title>
        <authorList>
            <person name="Batra D."/>
            <person name="Gulvik C.A."/>
        </authorList>
    </citation>
    <scope>NUCLEOTIDE SEQUENCE [LARGE SCALE GENOMIC DNA]</scope>
    <source>
        <strain evidence="11">DSM 106435</strain>
    </source>
</reference>
<evidence type="ECO:0000256" key="9">
    <source>
        <dbReference type="SAM" id="Phobius"/>
    </source>
</evidence>
<keyword evidence="2" id="KW-1003">Cell membrane</keyword>
<feature type="transmembrane region" description="Helical" evidence="9">
    <location>
        <begin position="187"/>
        <end position="207"/>
    </location>
</feature>
<evidence type="ECO:0000256" key="6">
    <source>
        <dbReference type="ARBA" id="ARBA00023136"/>
    </source>
</evidence>
<feature type="region of interest" description="Disordered" evidence="8">
    <location>
        <begin position="420"/>
        <end position="443"/>
    </location>
</feature>